<feature type="region of interest" description="Disordered" evidence="6">
    <location>
        <begin position="983"/>
        <end position="1015"/>
    </location>
</feature>
<evidence type="ECO:0000256" key="4">
    <source>
        <dbReference type="ARBA" id="ARBA00023136"/>
    </source>
</evidence>
<comment type="caution">
    <text evidence="7">The sequence shown here is derived from an EMBL/GenBank/DDBJ whole genome shotgun (WGS) entry which is preliminary data.</text>
</comment>
<feature type="compositionally biased region" description="Low complexity" evidence="6">
    <location>
        <begin position="991"/>
        <end position="1015"/>
    </location>
</feature>
<protein>
    <recommendedName>
        <fullName evidence="5">UPF0182 protein HMPREF9238_01571</fullName>
    </recommendedName>
</protein>
<keyword evidence="1 5" id="KW-1003">Cell membrane</keyword>
<proteinExistence type="inferred from homology"/>
<feature type="transmembrane region" description="Helical" evidence="5">
    <location>
        <begin position="69"/>
        <end position="92"/>
    </location>
</feature>
<feature type="transmembrane region" description="Helical" evidence="5">
    <location>
        <begin position="30"/>
        <end position="49"/>
    </location>
</feature>
<evidence type="ECO:0000313" key="8">
    <source>
        <dbReference type="Proteomes" id="UP000014387"/>
    </source>
</evidence>
<feature type="transmembrane region" description="Helical" evidence="5">
    <location>
        <begin position="178"/>
        <end position="201"/>
    </location>
</feature>
<keyword evidence="4 5" id="KW-0472">Membrane</keyword>
<evidence type="ECO:0000313" key="7">
    <source>
        <dbReference type="EMBL" id="EPD29435.1"/>
    </source>
</evidence>
<sequence>MSGFPFQGFPEPSRPEKPNHPKKGMTPFRITILVLLVLGVFIYVASDLWTQILWFNQLEAQRVLWTKWLSILAIVVVATLVNATIVGLNMNWAYKKRPRSMLGARSESLMQYQEKMTSLRRVIFWGVPLVIGLFTGLGLAADWRQIIMWMNRTSFGVTDPQFNTDVSFYVFTLPLLKMILSLFTTVFVVSLLASIVVHYLYGAIQMSPRFRVTRPARRQVGILAAILSLVVGLRYWIAPYRALVETTGSPSDGALYTQVNAYIPAQMILAVISVLVAALFVVAAFRGTWHLPAAGVAVTVVSALVLGMAYPALIQQFKVRPNERALQSPYIQRNIDATLAAYDLEDVEVQTYAARTDTATGQLRDDAASTQQIRLIDPDIISPTVRQLKQSRSYYTFEDQLNVDRYEIDGQKRDTVIAVREIDLEGLDNNEQNWVNRHTIFTHGYGVVAAYGNRVDSKGEPQWWEDGIPSNGDVGEYEQRVYFSPNSPEYSIVGAPEGADPLELDYPDEQSGGQVPTTFDGDGGPSIGNFFNKLLFAIKFQSTNIFFASQINPESQILYDRDPALRVSKVAPYLTLDRRPYPAVVDVDGDPSTPKRLVWIVDAYTTSNHYPYAQHVNVSAATADASTQDSALYAAQPNINYMRNSVKAVVDAYDGSVSLYQWDEEDPILQSWMKTFPGQVKPLTDISGDLMAHLRYPQDLFKVQRSLLAAYHVTEAGDFYTGGDRWRLSENPTSVRNVDGSTPVQPPYYLTMQMPGQESAEFSLTSVFVPGGRADREPMAGFLAVDSETGSEAGKVREGYGQLRLLALPSSTTVPGPGQVQNNFNANAEIARELNLMDQEGSEVILGNLLTLPVGGGLLYVQPVYLQGTGSTKYPVLRKVMTAFGDSVGFSETLEGALDMTFKGDSAAELAEGAGNKDGSSSGESEDLNLSAQQKLTSALQGARDAIIAGDDAMKAGNWAEYGKQQERLQSYLTQALRLQNELDTQTQLSPEELTVEAPEPTAAPTEPEGTAAKK</sequence>
<dbReference type="InterPro" id="IPR005372">
    <property type="entry name" value="UPF0182"/>
</dbReference>
<evidence type="ECO:0000256" key="2">
    <source>
        <dbReference type="ARBA" id="ARBA00022692"/>
    </source>
</evidence>
<evidence type="ECO:0000256" key="1">
    <source>
        <dbReference type="ARBA" id="ARBA00022475"/>
    </source>
</evidence>
<dbReference type="PANTHER" id="PTHR39344:SF1">
    <property type="entry name" value="UPF0182 PROTEIN SLL1060"/>
    <property type="match status" value="1"/>
</dbReference>
<dbReference type="Pfam" id="PF03699">
    <property type="entry name" value="UPF0182"/>
    <property type="match status" value="1"/>
</dbReference>
<keyword evidence="3 5" id="KW-1133">Transmembrane helix</keyword>
<comment type="subcellular location">
    <subcellularLocation>
        <location evidence="5">Cell membrane</location>
        <topology evidence="5">Multi-pass membrane protein</topology>
    </subcellularLocation>
</comment>
<dbReference type="EMBL" id="AGWN01000003">
    <property type="protein sequence ID" value="EPD29435.1"/>
    <property type="molecule type" value="Genomic_DNA"/>
</dbReference>
<reference evidence="7 8" key="1">
    <citation type="submission" date="2013-05" db="EMBL/GenBank/DDBJ databases">
        <title>The Genome Sequence of Actinomyces europaeus ACS-120-V-COL10B.</title>
        <authorList>
            <consortium name="The Broad Institute Genomics Platform"/>
            <person name="Earl A."/>
            <person name="Ward D."/>
            <person name="Feldgarden M."/>
            <person name="Gevers D."/>
            <person name="Saerens B."/>
            <person name="Vaneechoutte M."/>
            <person name="Walker B."/>
            <person name="Young S."/>
            <person name="Zeng Q."/>
            <person name="Gargeya S."/>
            <person name="Fitzgerald M."/>
            <person name="Haas B."/>
            <person name="Abouelleil A."/>
            <person name="Allen A.W."/>
            <person name="Alvarado L."/>
            <person name="Arachchi H.M."/>
            <person name="Berlin A.M."/>
            <person name="Chapman S.B."/>
            <person name="Gainer-Dewar J."/>
            <person name="Goldberg J."/>
            <person name="Griggs A."/>
            <person name="Gujja S."/>
            <person name="Hansen M."/>
            <person name="Howarth C."/>
            <person name="Imamovic A."/>
            <person name="Ireland A."/>
            <person name="Larimer J."/>
            <person name="McCowan C."/>
            <person name="Murphy C."/>
            <person name="Pearson M."/>
            <person name="Poon T.W."/>
            <person name="Priest M."/>
            <person name="Roberts A."/>
            <person name="Saif S."/>
            <person name="Shea T."/>
            <person name="Sisk P."/>
            <person name="Sykes S."/>
            <person name="Wortman J."/>
            <person name="Nusbaum C."/>
            <person name="Birren B."/>
        </authorList>
    </citation>
    <scope>NUCLEOTIDE SEQUENCE [LARGE SCALE GENOMIC DNA]</scope>
    <source>
        <strain evidence="7 8">ACS-120-V-Col10b</strain>
    </source>
</reference>
<dbReference type="GO" id="GO:0005576">
    <property type="term" value="C:extracellular region"/>
    <property type="evidence" value="ECO:0007669"/>
    <property type="project" value="TreeGrafter"/>
</dbReference>
<accession>A0A9W5RCU4</accession>
<dbReference type="HAMAP" id="MF_01600">
    <property type="entry name" value="UPF0182"/>
    <property type="match status" value="1"/>
</dbReference>
<comment type="similarity">
    <text evidence="5">Belongs to the UPF0182 family.</text>
</comment>
<dbReference type="PANTHER" id="PTHR39344">
    <property type="entry name" value="UPF0182 PROTEIN SLL1060"/>
    <property type="match status" value="1"/>
</dbReference>
<feature type="transmembrane region" description="Helical" evidence="5">
    <location>
        <begin position="122"/>
        <end position="141"/>
    </location>
</feature>
<dbReference type="GO" id="GO:0005886">
    <property type="term" value="C:plasma membrane"/>
    <property type="evidence" value="ECO:0007669"/>
    <property type="project" value="UniProtKB-SubCell"/>
</dbReference>
<keyword evidence="8" id="KW-1185">Reference proteome</keyword>
<evidence type="ECO:0000256" key="6">
    <source>
        <dbReference type="SAM" id="MobiDB-lite"/>
    </source>
</evidence>
<dbReference type="Proteomes" id="UP000014387">
    <property type="component" value="Unassembled WGS sequence"/>
</dbReference>
<name>A0A9W5RCU4_9ACTO</name>
<evidence type="ECO:0000256" key="3">
    <source>
        <dbReference type="ARBA" id="ARBA00022989"/>
    </source>
</evidence>
<gene>
    <name evidence="7" type="ORF">HMPREF9238_01571</name>
</gene>
<feature type="transmembrane region" description="Helical" evidence="5">
    <location>
        <begin position="292"/>
        <end position="313"/>
    </location>
</feature>
<dbReference type="AlphaFoldDB" id="A0A9W5RCU4"/>
<dbReference type="RefSeq" id="WP_016444896.1">
    <property type="nucleotide sequence ID" value="NZ_KE150267.1"/>
</dbReference>
<keyword evidence="2 5" id="KW-0812">Transmembrane</keyword>
<evidence type="ECO:0000256" key="5">
    <source>
        <dbReference type="HAMAP-Rule" id="MF_01600"/>
    </source>
</evidence>
<feature type="transmembrane region" description="Helical" evidence="5">
    <location>
        <begin position="263"/>
        <end position="285"/>
    </location>
</feature>
<feature type="transmembrane region" description="Helical" evidence="5">
    <location>
        <begin position="222"/>
        <end position="243"/>
    </location>
</feature>
<organism evidence="7 8">
    <name type="scientific">Gleimia europaea ACS-120-V-Col10b</name>
    <dbReference type="NCBI Taxonomy" id="883069"/>
    <lineage>
        <taxon>Bacteria</taxon>
        <taxon>Bacillati</taxon>
        <taxon>Actinomycetota</taxon>
        <taxon>Actinomycetes</taxon>
        <taxon>Actinomycetales</taxon>
        <taxon>Actinomycetaceae</taxon>
        <taxon>Gleimia</taxon>
    </lineage>
</organism>
<feature type="region of interest" description="Disordered" evidence="6">
    <location>
        <begin position="1"/>
        <end position="22"/>
    </location>
</feature>